<dbReference type="InterPro" id="IPR008868">
    <property type="entry name" value="TniB"/>
</dbReference>
<protein>
    <submittedName>
        <fullName evidence="1">AAA family ATPase</fullName>
    </submittedName>
</protein>
<evidence type="ECO:0000313" key="1">
    <source>
        <dbReference type="EMBL" id="PPU55619.1"/>
    </source>
</evidence>
<dbReference type="Gene3D" id="3.40.50.300">
    <property type="entry name" value="P-loop containing nucleotide triphosphate hydrolases"/>
    <property type="match status" value="1"/>
</dbReference>
<dbReference type="InterPro" id="IPR027417">
    <property type="entry name" value="P-loop_NTPase"/>
</dbReference>
<dbReference type="PANTHER" id="PTHR35894:SF1">
    <property type="entry name" value="PHOSPHORIBULOKINASE _ URIDINE KINASE FAMILY"/>
    <property type="match status" value="1"/>
</dbReference>
<name>A0A2S7C230_9XANT</name>
<evidence type="ECO:0000313" key="2">
    <source>
        <dbReference type="Proteomes" id="UP000238908"/>
    </source>
</evidence>
<dbReference type="Proteomes" id="UP000238908">
    <property type="component" value="Unassembled WGS sequence"/>
</dbReference>
<accession>A0A2S7C230</accession>
<dbReference type="InterPro" id="IPR052026">
    <property type="entry name" value="ExeA_AAA_ATPase_DNA-bind"/>
</dbReference>
<organism evidence="1 2">
    <name type="scientific">Xanthomonas dyei</name>
    <dbReference type="NCBI Taxonomy" id="743699"/>
    <lineage>
        <taxon>Bacteria</taxon>
        <taxon>Pseudomonadati</taxon>
        <taxon>Pseudomonadota</taxon>
        <taxon>Gammaproteobacteria</taxon>
        <taxon>Lysobacterales</taxon>
        <taxon>Lysobacteraceae</taxon>
        <taxon>Xanthomonas</taxon>
    </lineage>
</organism>
<dbReference type="Pfam" id="PF05621">
    <property type="entry name" value="TniB"/>
    <property type="match status" value="1"/>
</dbReference>
<comment type="caution">
    <text evidence="1">The sequence shown here is derived from an EMBL/GenBank/DDBJ whole genome shotgun (WGS) entry which is preliminary data.</text>
</comment>
<dbReference type="EMBL" id="MDEE01000017">
    <property type="protein sequence ID" value="PPU55619.1"/>
    <property type="molecule type" value="Genomic_DNA"/>
</dbReference>
<reference evidence="1 2" key="1">
    <citation type="submission" date="2016-08" db="EMBL/GenBank/DDBJ databases">
        <authorList>
            <person name="Seilhamer J.J."/>
        </authorList>
    </citation>
    <scope>NUCLEOTIDE SEQUENCE [LARGE SCALE GENOMIC DNA]</scope>
    <source>
        <strain evidence="1 2">CFBP7245</strain>
    </source>
</reference>
<proteinExistence type="predicted"/>
<dbReference type="SUPFAM" id="SSF52540">
    <property type="entry name" value="P-loop containing nucleoside triphosphate hydrolases"/>
    <property type="match status" value="1"/>
</dbReference>
<dbReference type="PANTHER" id="PTHR35894">
    <property type="entry name" value="GENERAL SECRETION PATHWAY PROTEIN A-RELATED"/>
    <property type="match status" value="1"/>
</dbReference>
<gene>
    <name evidence="1" type="ORF">XdyCFBP7245_12630</name>
</gene>
<sequence length="301" mass="34182">MTAADRSSHLSVSAAEWLALPNVERIERIRAPRWIGYSRTQAILAKLEDLLVWPKSHRMPNMLLVGDTNNGKTMLVQRFRTRHPAHDNPQGQGVRVPVLMIQAPPVPDEGRFYNAILELLFAPYKPNDRVDKKQAQVIKLLRHVDLRMLVIDEIHHILAGNLNRQRSFLNVIKYLGNELQVPIVGIGTKDAFRAIQTDPQLANRFEPALLPRWTFDADFLRLLASFERMLPLAEPSRLHNTTLATRLFSLSEGYLGELATLLNQAASAAVETGRERIDLKIIDSLGWVSPSERRRAAERMT</sequence>
<dbReference type="RefSeq" id="WP_104615969.1">
    <property type="nucleotide sequence ID" value="NZ_CP167817.1"/>
</dbReference>
<dbReference type="AlphaFoldDB" id="A0A2S7C230"/>